<keyword evidence="5 10" id="KW-1133">Transmembrane helix</keyword>
<keyword evidence="7 10" id="KW-0406">Ion transport</keyword>
<keyword evidence="8 10" id="KW-0472">Membrane</keyword>
<evidence type="ECO:0000256" key="2">
    <source>
        <dbReference type="ARBA" id="ARBA00022448"/>
    </source>
</evidence>
<keyword evidence="2 10" id="KW-0813">Transport</keyword>
<dbReference type="GO" id="GO:0015385">
    <property type="term" value="F:sodium:proton antiporter activity"/>
    <property type="evidence" value="ECO:0007669"/>
    <property type="project" value="InterPro"/>
</dbReference>
<feature type="transmembrane region" description="Helical" evidence="10">
    <location>
        <begin position="85"/>
        <end position="112"/>
    </location>
</feature>
<comment type="caution">
    <text evidence="12">The sequence shown here is derived from an EMBL/GenBank/DDBJ whole genome shotgun (WGS) entry which is preliminary data.</text>
</comment>
<evidence type="ECO:0000256" key="8">
    <source>
        <dbReference type="ARBA" id="ARBA00023136"/>
    </source>
</evidence>
<keyword evidence="13" id="KW-1185">Reference proteome</keyword>
<dbReference type="GO" id="GO:0005886">
    <property type="term" value="C:plasma membrane"/>
    <property type="evidence" value="ECO:0007669"/>
    <property type="project" value="UniProtKB-SubCell"/>
</dbReference>
<feature type="transmembrane region" description="Helical" evidence="10">
    <location>
        <begin position="29"/>
        <end position="48"/>
    </location>
</feature>
<feature type="transmembrane region" description="Helical" evidence="10">
    <location>
        <begin position="181"/>
        <end position="199"/>
    </location>
</feature>
<feature type="transmembrane region" description="Helical" evidence="10">
    <location>
        <begin position="262"/>
        <end position="282"/>
    </location>
</feature>
<dbReference type="InterPro" id="IPR006153">
    <property type="entry name" value="Cation/H_exchanger_TM"/>
</dbReference>
<comment type="subcellular location">
    <subcellularLocation>
        <location evidence="1 10">Cell membrane</location>
        <topology evidence="1 10">Multi-pass membrane protein</topology>
    </subcellularLocation>
</comment>
<evidence type="ECO:0000256" key="9">
    <source>
        <dbReference type="ARBA" id="ARBA00023201"/>
    </source>
</evidence>
<dbReference type="Pfam" id="PF00999">
    <property type="entry name" value="Na_H_Exchanger"/>
    <property type="match status" value="1"/>
</dbReference>
<dbReference type="InterPro" id="IPR018422">
    <property type="entry name" value="Cation/H_exchanger_CPA1"/>
</dbReference>
<evidence type="ECO:0000313" key="12">
    <source>
        <dbReference type="EMBL" id="MDA0181437.1"/>
    </source>
</evidence>
<keyword evidence="10" id="KW-0050">Antiport</keyword>
<evidence type="ECO:0000256" key="3">
    <source>
        <dbReference type="ARBA" id="ARBA00022475"/>
    </source>
</evidence>
<reference evidence="12" key="1">
    <citation type="submission" date="2022-10" db="EMBL/GenBank/DDBJ databases">
        <title>The WGS of Solirubrobacter phytolaccae KCTC 29190.</title>
        <authorList>
            <person name="Jiang Z."/>
        </authorList>
    </citation>
    <scope>NUCLEOTIDE SEQUENCE</scope>
    <source>
        <strain evidence="12">KCTC 29190</strain>
    </source>
</reference>
<dbReference type="RefSeq" id="WP_270025752.1">
    <property type="nucleotide sequence ID" value="NZ_JAPDDP010000022.1"/>
</dbReference>
<dbReference type="Proteomes" id="UP001147653">
    <property type="component" value="Unassembled WGS sequence"/>
</dbReference>
<keyword evidence="6 10" id="KW-0915">Sodium</keyword>
<dbReference type="PANTHER" id="PTHR10110:SF86">
    <property type="entry name" value="SODIUM_HYDROGEN EXCHANGER 7"/>
    <property type="match status" value="1"/>
</dbReference>
<comment type="similarity">
    <text evidence="10">Belongs to the monovalent cation:proton antiporter 1 (CPA1) transporter (TC 2.A.36) family.</text>
</comment>
<gene>
    <name evidence="12" type="ORF">OJ997_14125</name>
</gene>
<feature type="transmembrane region" description="Helical" evidence="10">
    <location>
        <begin position="54"/>
        <end position="73"/>
    </location>
</feature>
<dbReference type="Gene3D" id="6.10.140.1330">
    <property type="match status" value="1"/>
</dbReference>
<keyword evidence="3 10" id="KW-1003">Cell membrane</keyword>
<feature type="domain" description="Cation/H+ exchanger transmembrane" evidence="11">
    <location>
        <begin position="13"/>
        <end position="389"/>
    </location>
</feature>
<evidence type="ECO:0000256" key="1">
    <source>
        <dbReference type="ARBA" id="ARBA00004651"/>
    </source>
</evidence>
<dbReference type="EMBL" id="JAPDDP010000022">
    <property type="protein sequence ID" value="MDA0181437.1"/>
    <property type="molecule type" value="Genomic_DNA"/>
</dbReference>
<evidence type="ECO:0000256" key="4">
    <source>
        <dbReference type="ARBA" id="ARBA00022692"/>
    </source>
</evidence>
<evidence type="ECO:0000256" key="5">
    <source>
        <dbReference type="ARBA" id="ARBA00022989"/>
    </source>
</evidence>
<sequence>MAEVELFVFLLFAVVVLAAVGLRSGVPYPVVLVLGGLVIGLVPGLPSPVVDPEIILFVFLPPLLYSAAISASASELRANAKPIGLLAVGLVFVTIAAVAAVANLVLGVPWAAAFVLGAVLGPTDPVSAAAVLDRLGVTGRSKTILQGESLINDATGLTAYRLALAAVGSTAGSVLDVSLEFVGVAAAGIAIGLVAGWIFAHLRRIVTDPSLDVALSVLTPFVAYVPAEELHVSGVLATVTAGLYVGSRSLDIIEPSTRLRTLAFWESTAFLLDGLLFVIIGLQVPTILERIEDADEVTLGLYALLIFAVVMGVRALWMLVVPTILHSETTRAERVVIAWSGMRGGVSLAAALAITVDGFPNRDLVIFVAYAVIVLTLVIPGLTLSTLVKRLGLQQSEDHKRQDAEARLKLTQAALDRLDELEGDAPDHVVQRLRDRYGSRLERLEARVEGDHDEGGQTDIAQAGKLMAEMIEAERDVLRDMRRESAYPDDILREMEHELDLDDSRLRARIRL</sequence>
<dbReference type="InterPro" id="IPR004705">
    <property type="entry name" value="Cation/H_exchanger_CPA1_bac"/>
</dbReference>
<protein>
    <submittedName>
        <fullName evidence="12">Na+/H+ antiporter</fullName>
    </submittedName>
</protein>
<feature type="transmembrane region" description="Helical" evidence="10">
    <location>
        <begin position="367"/>
        <end position="388"/>
    </location>
</feature>
<dbReference type="GO" id="GO:0015386">
    <property type="term" value="F:potassium:proton antiporter activity"/>
    <property type="evidence" value="ECO:0007669"/>
    <property type="project" value="TreeGrafter"/>
</dbReference>
<comment type="caution">
    <text evidence="10">Lacks conserved residue(s) required for the propagation of feature annotation.</text>
</comment>
<evidence type="ECO:0000313" key="13">
    <source>
        <dbReference type="Proteomes" id="UP001147653"/>
    </source>
</evidence>
<feature type="transmembrane region" description="Helical" evidence="10">
    <location>
        <begin position="302"/>
        <end position="324"/>
    </location>
</feature>
<comment type="function">
    <text evidence="10">Na(+)/H(+) antiporter that extrudes sodium in exchange for external protons.</text>
</comment>
<name>A0A9X3NHS7_9ACTN</name>
<feature type="transmembrane region" description="Helical" evidence="10">
    <location>
        <begin position="336"/>
        <end position="355"/>
    </location>
</feature>
<evidence type="ECO:0000256" key="10">
    <source>
        <dbReference type="RuleBase" id="RU366002"/>
    </source>
</evidence>
<dbReference type="AlphaFoldDB" id="A0A9X3NHS7"/>
<dbReference type="GO" id="GO:0098719">
    <property type="term" value="P:sodium ion import across plasma membrane"/>
    <property type="evidence" value="ECO:0007669"/>
    <property type="project" value="TreeGrafter"/>
</dbReference>
<organism evidence="12 13">
    <name type="scientific">Solirubrobacter phytolaccae</name>
    <dbReference type="NCBI Taxonomy" id="1404360"/>
    <lineage>
        <taxon>Bacteria</taxon>
        <taxon>Bacillati</taxon>
        <taxon>Actinomycetota</taxon>
        <taxon>Thermoleophilia</taxon>
        <taxon>Solirubrobacterales</taxon>
        <taxon>Solirubrobacteraceae</taxon>
        <taxon>Solirubrobacter</taxon>
    </lineage>
</organism>
<dbReference type="PANTHER" id="PTHR10110">
    <property type="entry name" value="SODIUM/HYDROGEN EXCHANGER"/>
    <property type="match status" value="1"/>
</dbReference>
<feature type="transmembrane region" description="Helical" evidence="10">
    <location>
        <begin position="6"/>
        <end position="22"/>
    </location>
</feature>
<dbReference type="GO" id="GO:0051453">
    <property type="term" value="P:regulation of intracellular pH"/>
    <property type="evidence" value="ECO:0007669"/>
    <property type="project" value="TreeGrafter"/>
</dbReference>
<evidence type="ECO:0000259" key="11">
    <source>
        <dbReference type="Pfam" id="PF00999"/>
    </source>
</evidence>
<dbReference type="NCBIfam" id="TIGR00831">
    <property type="entry name" value="a_cpa1"/>
    <property type="match status" value="1"/>
</dbReference>
<accession>A0A9X3NHS7</accession>
<evidence type="ECO:0000256" key="7">
    <source>
        <dbReference type="ARBA" id="ARBA00023065"/>
    </source>
</evidence>
<keyword evidence="9 10" id="KW-0739">Sodium transport</keyword>
<evidence type="ECO:0000256" key="6">
    <source>
        <dbReference type="ARBA" id="ARBA00023053"/>
    </source>
</evidence>
<proteinExistence type="inferred from homology"/>
<keyword evidence="4 10" id="KW-0812">Transmembrane</keyword>